<dbReference type="FunFam" id="1.10.510.10:FF:000021">
    <property type="entry name" value="Serine/threonine protein kinase"/>
    <property type="match status" value="1"/>
</dbReference>
<dbReference type="InterPro" id="IPR017441">
    <property type="entry name" value="Protein_kinase_ATP_BS"/>
</dbReference>
<reference evidence="10" key="1">
    <citation type="submission" date="2021-03" db="EMBL/GenBank/DDBJ databases">
        <authorList>
            <person name="Kanchanasin P."/>
            <person name="Saeng-In P."/>
            <person name="Phongsopitanun W."/>
            <person name="Yuki M."/>
            <person name="Kudo T."/>
            <person name="Ohkuma M."/>
            <person name="Tanasupawat S."/>
        </authorList>
    </citation>
    <scope>NUCLEOTIDE SEQUENCE</scope>
    <source>
        <strain evidence="10">GKU 128</strain>
    </source>
</reference>
<dbReference type="PANTHER" id="PTHR43289:SF34">
    <property type="entry name" value="SERINE_THREONINE-PROTEIN KINASE YBDM-RELATED"/>
    <property type="match status" value="1"/>
</dbReference>
<evidence type="ECO:0000256" key="1">
    <source>
        <dbReference type="ARBA" id="ARBA00012513"/>
    </source>
</evidence>
<dbReference type="GO" id="GO:0005524">
    <property type="term" value="F:ATP binding"/>
    <property type="evidence" value="ECO:0007669"/>
    <property type="project" value="UniProtKB-UniRule"/>
</dbReference>
<evidence type="ECO:0000256" key="2">
    <source>
        <dbReference type="ARBA" id="ARBA00022527"/>
    </source>
</evidence>
<evidence type="ECO:0000256" key="6">
    <source>
        <dbReference type="ARBA" id="ARBA00022840"/>
    </source>
</evidence>
<feature type="region of interest" description="Disordered" evidence="8">
    <location>
        <begin position="285"/>
        <end position="320"/>
    </location>
</feature>
<dbReference type="EMBL" id="JAGEOJ010000024">
    <property type="protein sequence ID" value="MBO2454134.1"/>
    <property type="molecule type" value="Genomic_DNA"/>
</dbReference>
<evidence type="ECO:0000259" key="9">
    <source>
        <dbReference type="PROSITE" id="PS50011"/>
    </source>
</evidence>
<dbReference type="PROSITE" id="PS00108">
    <property type="entry name" value="PROTEIN_KINASE_ST"/>
    <property type="match status" value="1"/>
</dbReference>
<keyword evidence="6 7" id="KW-0067">ATP-binding</keyword>
<keyword evidence="4 7" id="KW-0547">Nucleotide-binding</keyword>
<sequence length="473" mass="49587">MEPLESGDPEQVGDYRLLGRLGGGGMGQVYFGRSAGGRPVAVKLVRPEYGADRQFRRRFAVEVEAARRVGGFFTAQVVDADPDAERPWLVTAYVPGPSLRAAVLEHGPLPASTVRTLGAGLAEGLAAIHECGLVHRDLKPGNVILAADGPRVIDFGIARALEVTSGTTTGAVFGTPAYMSPEQARGEEVGPASDVFSLGAVLAYAATGSPPFGDGMPTAVVYRIVQERPDLKDVPPELAEVVEACLTKDPAGRPEVADVLAACASPGGGEGWLPAPVDAMVTAIDVPAGPPEDAEPTERLDSPEADAPSDPPGADPAEAEARAGRGLGRLFRRRRAAIPLPAAGSGARGYSAREAIAEGWNGVPWGSSVADFKARFPEASFHNGEWWWTGQGPEKFFGVQTHITQYSFNKRDQLCMVALIPSTEDRDKLAVAAINELGAPDDSSTSWTIGKVEVAVKIAGIAATVTHLGFVDQ</sequence>
<dbReference type="Pfam" id="PF00069">
    <property type="entry name" value="Pkinase"/>
    <property type="match status" value="1"/>
</dbReference>
<dbReference type="Gene3D" id="1.10.510.10">
    <property type="entry name" value="Transferase(Phosphotransferase) domain 1"/>
    <property type="match status" value="1"/>
</dbReference>
<dbReference type="CDD" id="cd14014">
    <property type="entry name" value="STKc_PknB_like"/>
    <property type="match status" value="1"/>
</dbReference>
<feature type="domain" description="Protein kinase" evidence="9">
    <location>
        <begin position="15"/>
        <end position="273"/>
    </location>
</feature>
<dbReference type="PROSITE" id="PS50011">
    <property type="entry name" value="PROTEIN_KINASE_DOM"/>
    <property type="match status" value="1"/>
</dbReference>
<dbReference type="PROSITE" id="PS00107">
    <property type="entry name" value="PROTEIN_KINASE_ATP"/>
    <property type="match status" value="1"/>
</dbReference>
<dbReference type="GO" id="GO:0004674">
    <property type="term" value="F:protein serine/threonine kinase activity"/>
    <property type="evidence" value="ECO:0007669"/>
    <property type="project" value="UniProtKB-KW"/>
</dbReference>
<dbReference type="InterPro" id="IPR000719">
    <property type="entry name" value="Prot_kinase_dom"/>
</dbReference>
<evidence type="ECO:0000256" key="4">
    <source>
        <dbReference type="ARBA" id="ARBA00022741"/>
    </source>
</evidence>
<name>A0A939T9D4_9ACTN</name>
<keyword evidence="11" id="KW-1185">Reference proteome</keyword>
<comment type="caution">
    <text evidence="10">The sequence shown here is derived from an EMBL/GenBank/DDBJ whole genome shotgun (WGS) entry which is preliminary data.</text>
</comment>
<keyword evidence="3" id="KW-0808">Transferase</keyword>
<dbReference type="Gene3D" id="3.30.200.20">
    <property type="entry name" value="Phosphorylase Kinase, domain 1"/>
    <property type="match status" value="1"/>
</dbReference>
<accession>A0A939T9D4</accession>
<evidence type="ECO:0000256" key="8">
    <source>
        <dbReference type="SAM" id="MobiDB-lite"/>
    </source>
</evidence>
<dbReference type="SMART" id="SM00220">
    <property type="entry name" value="S_TKc"/>
    <property type="match status" value="1"/>
</dbReference>
<dbReference type="EC" id="2.7.11.1" evidence="1"/>
<dbReference type="SUPFAM" id="SSF56112">
    <property type="entry name" value="Protein kinase-like (PK-like)"/>
    <property type="match status" value="1"/>
</dbReference>
<keyword evidence="2" id="KW-0723">Serine/threonine-protein kinase</keyword>
<keyword evidence="5 10" id="KW-0418">Kinase</keyword>
<feature type="binding site" evidence="7">
    <location>
        <position position="43"/>
    </location>
    <ligand>
        <name>ATP</name>
        <dbReference type="ChEBI" id="CHEBI:30616"/>
    </ligand>
</feature>
<dbReference type="PANTHER" id="PTHR43289">
    <property type="entry name" value="MITOGEN-ACTIVATED PROTEIN KINASE KINASE KINASE 20-RELATED"/>
    <property type="match status" value="1"/>
</dbReference>
<evidence type="ECO:0000256" key="5">
    <source>
        <dbReference type="ARBA" id="ARBA00022777"/>
    </source>
</evidence>
<evidence type="ECO:0000313" key="10">
    <source>
        <dbReference type="EMBL" id="MBO2454134.1"/>
    </source>
</evidence>
<proteinExistence type="predicted"/>
<gene>
    <name evidence="10" type="ORF">J4573_44095</name>
</gene>
<protein>
    <recommendedName>
        <fullName evidence="1">non-specific serine/threonine protein kinase</fullName>
        <ecNumber evidence="1">2.7.11.1</ecNumber>
    </recommendedName>
</protein>
<evidence type="ECO:0000256" key="3">
    <source>
        <dbReference type="ARBA" id="ARBA00022679"/>
    </source>
</evidence>
<dbReference type="InterPro" id="IPR011009">
    <property type="entry name" value="Kinase-like_dom_sf"/>
</dbReference>
<evidence type="ECO:0000256" key="7">
    <source>
        <dbReference type="PROSITE-ProRule" id="PRU10141"/>
    </source>
</evidence>
<dbReference type="Proteomes" id="UP000669179">
    <property type="component" value="Unassembled WGS sequence"/>
</dbReference>
<organism evidence="10 11">
    <name type="scientific">Actinomadura barringtoniae</name>
    <dbReference type="NCBI Taxonomy" id="1427535"/>
    <lineage>
        <taxon>Bacteria</taxon>
        <taxon>Bacillati</taxon>
        <taxon>Actinomycetota</taxon>
        <taxon>Actinomycetes</taxon>
        <taxon>Streptosporangiales</taxon>
        <taxon>Thermomonosporaceae</taxon>
        <taxon>Actinomadura</taxon>
    </lineage>
</organism>
<evidence type="ECO:0000313" key="11">
    <source>
        <dbReference type="Proteomes" id="UP000669179"/>
    </source>
</evidence>
<dbReference type="InterPro" id="IPR008271">
    <property type="entry name" value="Ser/Thr_kinase_AS"/>
</dbReference>
<dbReference type="AlphaFoldDB" id="A0A939T9D4"/>